<reference evidence="2 3" key="1">
    <citation type="journal article" date="2018" name="Int. J. Syst. Evol. Microbiol.">
        <title>Epidermidibacterium keratini gen. nov., sp. nov., a member of the family Sporichthyaceae, isolated from keratin epidermis.</title>
        <authorList>
            <person name="Lee D.G."/>
            <person name="Trujillo M.E."/>
            <person name="Kang S."/>
            <person name="Nam J.J."/>
            <person name="Kim Y.J."/>
        </authorList>
    </citation>
    <scope>NUCLEOTIDE SEQUENCE [LARGE SCALE GENOMIC DNA]</scope>
    <source>
        <strain evidence="2 3">EPI-7</strain>
    </source>
</reference>
<dbReference type="RefSeq" id="WP_159542380.1">
    <property type="nucleotide sequence ID" value="NZ_CP047156.1"/>
</dbReference>
<feature type="domain" description="Nitrile hydratase beta subunit-like N-terminal" evidence="1">
    <location>
        <begin position="28"/>
        <end position="115"/>
    </location>
</feature>
<dbReference type="InterPro" id="IPR049054">
    <property type="entry name" value="CN_hydtase_beta-like_N"/>
</dbReference>
<evidence type="ECO:0000313" key="3">
    <source>
        <dbReference type="Proteomes" id="UP000463857"/>
    </source>
</evidence>
<organism evidence="2 3">
    <name type="scientific">Epidermidibacterium keratini</name>
    <dbReference type="NCBI Taxonomy" id="1891644"/>
    <lineage>
        <taxon>Bacteria</taxon>
        <taxon>Bacillati</taxon>
        <taxon>Actinomycetota</taxon>
        <taxon>Actinomycetes</taxon>
        <taxon>Sporichthyales</taxon>
        <taxon>Sporichthyaceae</taxon>
        <taxon>Epidermidibacterium</taxon>
    </lineage>
</organism>
<dbReference type="EMBL" id="CP047156">
    <property type="protein sequence ID" value="QHB99168.1"/>
    <property type="molecule type" value="Genomic_DNA"/>
</dbReference>
<proteinExistence type="predicted"/>
<dbReference type="Proteomes" id="UP000463857">
    <property type="component" value="Chromosome"/>
</dbReference>
<protein>
    <submittedName>
        <fullName evidence="2">Nitrile hydratase accessory protein</fullName>
    </submittedName>
</protein>
<dbReference type="InterPro" id="IPR008990">
    <property type="entry name" value="Elect_transpt_acc-like_dom_sf"/>
</dbReference>
<evidence type="ECO:0000313" key="2">
    <source>
        <dbReference type="EMBL" id="QHB99168.1"/>
    </source>
</evidence>
<accession>A0A7L4YK37</accession>
<evidence type="ECO:0000259" key="1">
    <source>
        <dbReference type="Pfam" id="PF21006"/>
    </source>
</evidence>
<dbReference type="InParanoid" id="A0A7L4YK37"/>
<dbReference type="Pfam" id="PF21006">
    <property type="entry name" value="NHase_beta_N"/>
    <property type="match status" value="1"/>
</dbReference>
<dbReference type="InterPro" id="IPR042262">
    <property type="entry name" value="CN_hydtase_beta_C"/>
</dbReference>
<dbReference type="Gene3D" id="1.10.472.20">
    <property type="entry name" value="Nitrile hydratase, beta subunit"/>
    <property type="match status" value="1"/>
</dbReference>
<dbReference type="KEGG" id="eke:EK0264_01935"/>
<dbReference type="SUPFAM" id="SSF50090">
    <property type="entry name" value="Electron transport accessory proteins"/>
    <property type="match status" value="1"/>
</dbReference>
<dbReference type="OrthoDB" id="9811616at2"/>
<dbReference type="AlphaFoldDB" id="A0A7L4YK37"/>
<dbReference type="InterPro" id="IPR023808">
    <property type="entry name" value="Nitrile_Hydratase_acc_put"/>
</dbReference>
<keyword evidence="3" id="KW-1185">Reference proteome</keyword>
<dbReference type="NCBIfam" id="TIGR03889">
    <property type="entry name" value="nitrile_acc"/>
    <property type="match status" value="1"/>
</dbReference>
<name>A0A7L4YK37_9ACTN</name>
<gene>
    <name evidence="2" type="ORF">EK0264_01935</name>
</gene>
<sequence length="128" mass="13860">MAESTTQQTASRAEALAAIVAACGDELPLPPSGEESVFAEPWQAQVFATTVALHERGLFTWPQWAQALGNRVAQTNDATGADYYLRWSEALVDVLAETGTLEREQLADLEKAWHDAAARTPHGQPISL</sequence>